<gene>
    <name evidence="1" type="ORF">CGI_10004195</name>
</gene>
<evidence type="ECO:0000313" key="1">
    <source>
        <dbReference type="EMBL" id="EKC21283.1"/>
    </source>
</evidence>
<dbReference type="HOGENOM" id="CLU_3108442_0_0_1"/>
<dbReference type="AlphaFoldDB" id="K1PI82"/>
<organism evidence="1">
    <name type="scientific">Magallana gigas</name>
    <name type="common">Pacific oyster</name>
    <name type="synonym">Crassostrea gigas</name>
    <dbReference type="NCBI Taxonomy" id="29159"/>
    <lineage>
        <taxon>Eukaryota</taxon>
        <taxon>Metazoa</taxon>
        <taxon>Spiralia</taxon>
        <taxon>Lophotrochozoa</taxon>
        <taxon>Mollusca</taxon>
        <taxon>Bivalvia</taxon>
        <taxon>Autobranchia</taxon>
        <taxon>Pteriomorphia</taxon>
        <taxon>Ostreida</taxon>
        <taxon>Ostreoidea</taxon>
        <taxon>Ostreidae</taxon>
        <taxon>Magallana</taxon>
    </lineage>
</organism>
<protein>
    <submittedName>
        <fullName evidence="1">Uncharacterized protein</fullName>
    </submittedName>
</protein>
<dbReference type="EMBL" id="JH818565">
    <property type="protein sequence ID" value="EKC21283.1"/>
    <property type="molecule type" value="Genomic_DNA"/>
</dbReference>
<accession>K1PI82</accession>
<proteinExistence type="predicted"/>
<sequence length="51" mass="5966">MAQGIRRVTRERDVHSDTKHTPVTVSYTIAVKSWLRDHRKDNIATVYRGKD</sequence>
<name>K1PI82_MAGGI</name>
<dbReference type="InParanoid" id="K1PI82"/>
<reference evidence="1" key="1">
    <citation type="journal article" date="2012" name="Nature">
        <title>The oyster genome reveals stress adaptation and complexity of shell formation.</title>
        <authorList>
            <person name="Zhang G."/>
            <person name="Fang X."/>
            <person name="Guo X."/>
            <person name="Li L."/>
            <person name="Luo R."/>
            <person name="Xu F."/>
            <person name="Yang P."/>
            <person name="Zhang L."/>
            <person name="Wang X."/>
            <person name="Qi H."/>
            <person name="Xiong Z."/>
            <person name="Que H."/>
            <person name="Xie Y."/>
            <person name="Holland P.W."/>
            <person name="Paps J."/>
            <person name="Zhu Y."/>
            <person name="Wu F."/>
            <person name="Chen Y."/>
            <person name="Wang J."/>
            <person name="Peng C."/>
            <person name="Meng J."/>
            <person name="Yang L."/>
            <person name="Liu J."/>
            <person name="Wen B."/>
            <person name="Zhang N."/>
            <person name="Huang Z."/>
            <person name="Zhu Q."/>
            <person name="Feng Y."/>
            <person name="Mount A."/>
            <person name="Hedgecock D."/>
            <person name="Xu Z."/>
            <person name="Liu Y."/>
            <person name="Domazet-Loso T."/>
            <person name="Du Y."/>
            <person name="Sun X."/>
            <person name="Zhang S."/>
            <person name="Liu B."/>
            <person name="Cheng P."/>
            <person name="Jiang X."/>
            <person name="Li J."/>
            <person name="Fan D."/>
            <person name="Wang W."/>
            <person name="Fu W."/>
            <person name="Wang T."/>
            <person name="Wang B."/>
            <person name="Zhang J."/>
            <person name="Peng Z."/>
            <person name="Li Y."/>
            <person name="Li N."/>
            <person name="Wang J."/>
            <person name="Chen M."/>
            <person name="He Y."/>
            <person name="Tan F."/>
            <person name="Song X."/>
            <person name="Zheng Q."/>
            <person name="Huang R."/>
            <person name="Yang H."/>
            <person name="Du X."/>
            <person name="Chen L."/>
            <person name="Yang M."/>
            <person name="Gaffney P.M."/>
            <person name="Wang S."/>
            <person name="Luo L."/>
            <person name="She Z."/>
            <person name="Ming Y."/>
            <person name="Huang W."/>
            <person name="Zhang S."/>
            <person name="Huang B."/>
            <person name="Zhang Y."/>
            <person name="Qu T."/>
            <person name="Ni P."/>
            <person name="Miao G."/>
            <person name="Wang J."/>
            <person name="Wang Q."/>
            <person name="Steinberg C.E."/>
            <person name="Wang H."/>
            <person name="Li N."/>
            <person name="Qian L."/>
            <person name="Zhang G."/>
            <person name="Li Y."/>
            <person name="Yang H."/>
            <person name="Liu X."/>
            <person name="Wang J."/>
            <person name="Yin Y."/>
            <person name="Wang J."/>
        </authorList>
    </citation>
    <scope>NUCLEOTIDE SEQUENCE [LARGE SCALE GENOMIC DNA]</scope>
    <source>
        <strain evidence="1">05x7-T-G4-1.051#20</strain>
    </source>
</reference>